<dbReference type="InterPro" id="IPR050273">
    <property type="entry name" value="GppA/Ppx_hydrolase"/>
</dbReference>
<dbReference type="AlphaFoldDB" id="T0J2C8"/>
<feature type="compositionally biased region" description="Low complexity" evidence="1">
    <location>
        <begin position="105"/>
        <end position="128"/>
    </location>
</feature>
<feature type="compositionally biased region" description="Basic residues" evidence="1">
    <location>
        <begin position="17"/>
        <end position="28"/>
    </location>
</feature>
<gene>
    <name evidence="3" type="ORF">L284_05115</name>
</gene>
<dbReference type="eggNOG" id="COG0248">
    <property type="taxonomic scope" value="Bacteria"/>
</dbReference>
<feature type="compositionally biased region" description="Basic and acidic residues" evidence="1">
    <location>
        <begin position="68"/>
        <end position="82"/>
    </location>
</feature>
<dbReference type="Pfam" id="PF02541">
    <property type="entry name" value="Ppx-GppA"/>
    <property type="match status" value="1"/>
</dbReference>
<organism evidence="3 4">
    <name type="scientific">Novosphingobium lindaniclasticum LE124</name>
    <dbReference type="NCBI Taxonomy" id="1096930"/>
    <lineage>
        <taxon>Bacteria</taxon>
        <taxon>Pseudomonadati</taxon>
        <taxon>Pseudomonadota</taxon>
        <taxon>Alphaproteobacteria</taxon>
        <taxon>Sphingomonadales</taxon>
        <taxon>Sphingomonadaceae</taxon>
        <taxon>Novosphingobium</taxon>
    </lineage>
</organism>
<evidence type="ECO:0000256" key="1">
    <source>
        <dbReference type="SAM" id="MobiDB-lite"/>
    </source>
</evidence>
<feature type="compositionally biased region" description="Basic residues" evidence="1">
    <location>
        <begin position="83"/>
        <end position="102"/>
    </location>
</feature>
<reference evidence="3 4" key="1">
    <citation type="journal article" date="2013" name="Genome Announc.">
        <title>Genome Sequence of Novosphingobium lindaniclasticum LE124T, Isolated from a Hexachlorocyclohexane Dumpsite.</title>
        <authorList>
            <person name="Saxena A."/>
            <person name="Nayyar N."/>
            <person name="Sangwan N."/>
            <person name="Kumari R."/>
            <person name="Khurana J.P."/>
            <person name="Lal R."/>
        </authorList>
    </citation>
    <scope>NUCLEOTIDE SEQUENCE [LARGE SCALE GENOMIC DNA]</scope>
    <source>
        <strain evidence="3 4">LE124</strain>
    </source>
</reference>
<evidence type="ECO:0000313" key="4">
    <source>
        <dbReference type="Proteomes" id="UP000015527"/>
    </source>
</evidence>
<dbReference type="PATRIC" id="fig|1096930.3.peg.1009"/>
<dbReference type="SUPFAM" id="SSF53067">
    <property type="entry name" value="Actin-like ATPase domain"/>
    <property type="match status" value="2"/>
</dbReference>
<evidence type="ECO:0000259" key="2">
    <source>
        <dbReference type="Pfam" id="PF02541"/>
    </source>
</evidence>
<proteinExistence type="predicted"/>
<dbReference type="RefSeq" id="WP_021232981.1">
    <property type="nucleotide sequence ID" value="NZ_ATHL01000041.1"/>
</dbReference>
<dbReference type="OrthoDB" id="9793035at2"/>
<evidence type="ECO:0000313" key="3">
    <source>
        <dbReference type="EMBL" id="EQB18275.1"/>
    </source>
</evidence>
<feature type="region of interest" description="Disordered" evidence="1">
    <location>
        <begin position="1"/>
        <end position="128"/>
    </location>
</feature>
<dbReference type="EMBL" id="ATHL01000041">
    <property type="protein sequence ID" value="EQB18275.1"/>
    <property type="molecule type" value="Genomic_DNA"/>
</dbReference>
<accession>T0J2C8</accession>
<feature type="domain" description="Ppx/GppA phosphatase N-terminal" evidence="2">
    <location>
        <begin position="163"/>
        <end position="466"/>
    </location>
</feature>
<dbReference type="PANTHER" id="PTHR30005">
    <property type="entry name" value="EXOPOLYPHOSPHATASE"/>
    <property type="match status" value="1"/>
</dbReference>
<dbReference type="PANTHER" id="PTHR30005:SF0">
    <property type="entry name" value="RETROGRADE REGULATION PROTEIN 2"/>
    <property type="match status" value="1"/>
</dbReference>
<dbReference type="Gene3D" id="3.30.420.40">
    <property type="match status" value="1"/>
</dbReference>
<comment type="caution">
    <text evidence="3">The sequence shown here is derived from an EMBL/GenBank/DDBJ whole genome shotgun (WGS) entry which is preliminary data.</text>
</comment>
<dbReference type="CDD" id="cd24054">
    <property type="entry name" value="ASKHA_NBD_AaPPX-GppA_MtPPX2-like"/>
    <property type="match status" value="1"/>
</dbReference>
<keyword evidence="4" id="KW-1185">Reference proteome</keyword>
<name>T0J2C8_9SPHN</name>
<dbReference type="InterPro" id="IPR003695">
    <property type="entry name" value="Ppx_GppA_N"/>
</dbReference>
<dbReference type="InterPro" id="IPR043129">
    <property type="entry name" value="ATPase_NBD"/>
</dbReference>
<dbReference type="GO" id="GO:0016462">
    <property type="term" value="F:pyrophosphatase activity"/>
    <property type="evidence" value="ECO:0007669"/>
    <property type="project" value="TreeGrafter"/>
</dbReference>
<sequence>MAEQDPPVARVDVSGRTGRRRKARKGKSRSAGPGTAKEKARPPGSAAEAGGAPREEKTPVSQASPRQAESRPSESRRSESRRASARKRGARKGAARSSKKARVQPEAAPAMEAKAPPASFTPPSLSSAASAGIGGGIGPGAARSHRQSYAAIDLGTNNCRLLIARPSGENFTVIDAFSRVVRLGEGLAQSGRLSEAAMDRTLAALRVCAEKLMRRNVYLARSVATEACRRAENGPEFIERVRQETGIALDIISAREEARLAVLGCHVLLEEGFGPAMIFDIGGGSTELVLIESTGTVPRILDWQSVPWGVVSLTESCGPEGTTLEERLERYRHMHGLVSDSFSAFAKRVGPARGSAAGTGPLRLLGTSGTVTTLASLHLELPQYDRRMVDGLIVPAESMREISSRLSSMSIEERREVNCIGRERADLVVAGCAILESILDLWPAARLGVADRGIREGILRSLIASHSSGRTMAAAGKPDHLAYQLETRP</sequence>
<protein>
    <recommendedName>
        <fullName evidence="2">Ppx/GppA phosphatase N-terminal domain-containing protein</fullName>
    </recommendedName>
</protein>
<dbReference type="Proteomes" id="UP000015527">
    <property type="component" value="Unassembled WGS sequence"/>
</dbReference>
<feature type="compositionally biased region" description="Low complexity" evidence="1">
    <location>
        <begin position="42"/>
        <end position="52"/>
    </location>
</feature>
<dbReference type="Gene3D" id="3.30.420.150">
    <property type="entry name" value="Exopolyphosphatase. Domain 2"/>
    <property type="match status" value="1"/>
</dbReference>